<dbReference type="Proteomes" id="UP000714275">
    <property type="component" value="Unassembled WGS sequence"/>
</dbReference>
<gene>
    <name evidence="1" type="ORF">EV702DRAFT_1283222</name>
</gene>
<name>A0A9P7CVR5_9AGAM</name>
<dbReference type="EMBL" id="JABBWD010000119">
    <property type="protein sequence ID" value="KAG1764769.1"/>
    <property type="molecule type" value="Genomic_DNA"/>
</dbReference>
<keyword evidence="2" id="KW-1185">Reference proteome</keyword>
<reference evidence="1" key="1">
    <citation type="journal article" date="2020" name="New Phytol.">
        <title>Comparative genomics reveals dynamic genome evolution in host specialist ectomycorrhizal fungi.</title>
        <authorList>
            <person name="Lofgren L.A."/>
            <person name="Nguyen N.H."/>
            <person name="Vilgalys R."/>
            <person name="Ruytinx J."/>
            <person name="Liao H.L."/>
            <person name="Branco S."/>
            <person name="Kuo A."/>
            <person name="LaButti K."/>
            <person name="Lipzen A."/>
            <person name="Andreopoulos W."/>
            <person name="Pangilinan J."/>
            <person name="Riley R."/>
            <person name="Hundley H."/>
            <person name="Na H."/>
            <person name="Barry K."/>
            <person name="Grigoriev I.V."/>
            <person name="Stajich J.E."/>
            <person name="Kennedy P.G."/>
        </authorList>
    </citation>
    <scope>NUCLEOTIDE SEQUENCE</scope>
    <source>
        <strain evidence="1">DOB743</strain>
    </source>
</reference>
<organism evidence="1 2">
    <name type="scientific">Suillus placidus</name>
    <dbReference type="NCBI Taxonomy" id="48579"/>
    <lineage>
        <taxon>Eukaryota</taxon>
        <taxon>Fungi</taxon>
        <taxon>Dikarya</taxon>
        <taxon>Basidiomycota</taxon>
        <taxon>Agaricomycotina</taxon>
        <taxon>Agaricomycetes</taxon>
        <taxon>Agaricomycetidae</taxon>
        <taxon>Boletales</taxon>
        <taxon>Suillineae</taxon>
        <taxon>Suillaceae</taxon>
        <taxon>Suillus</taxon>
    </lineage>
</organism>
<dbReference type="OrthoDB" id="10256906at2759"/>
<evidence type="ECO:0000313" key="2">
    <source>
        <dbReference type="Proteomes" id="UP000714275"/>
    </source>
</evidence>
<comment type="caution">
    <text evidence="1">The sequence shown here is derived from an EMBL/GenBank/DDBJ whole genome shotgun (WGS) entry which is preliminary data.</text>
</comment>
<evidence type="ECO:0000313" key="1">
    <source>
        <dbReference type="EMBL" id="KAG1764769.1"/>
    </source>
</evidence>
<accession>A0A9P7CVR5</accession>
<dbReference type="AlphaFoldDB" id="A0A9P7CVR5"/>
<proteinExistence type="predicted"/>
<sequence length="242" mass="27085">MTSTSNRAIEMYVKAGRRKFALKLHGFLAALDIHRGRLASALAIFTSLPAHYAPHMWISLESFMLSRALDIHAELENPQDREWIHILLAYLRTCTNDMSKELASEVNKEKSVTQLVRALRTAAANLDSDLVHTDHPIMAVQVSGDATCSNHLVRQHRLPGLHQAVDDVKVKENVDEDDPRKRRARTLGRLGRGTFGPPLDPLAMQRSTFQPSDMLSVCRFSGLTALFTPNAEMNLHLVKTSD</sequence>
<protein>
    <submittedName>
        <fullName evidence="1">Uncharacterized protein</fullName>
    </submittedName>
</protein>